<evidence type="ECO:0000256" key="11">
    <source>
        <dbReference type="ARBA" id="ARBA00022832"/>
    </source>
</evidence>
<dbReference type="GO" id="GO:0006633">
    <property type="term" value="P:fatty acid biosynthetic process"/>
    <property type="evidence" value="ECO:0007669"/>
    <property type="project" value="UniProtKB-KW"/>
</dbReference>
<comment type="subunit">
    <text evidence="6">Acetyl-CoA carboxylase is a heterotetramer composed of biotin carboxyl carrier protein (AccB), biotin carboxylase (AccC) and two subunits of ACCase subunit beta/alpha.</text>
</comment>
<accession>A0A7X2P8W1</accession>
<evidence type="ECO:0000256" key="8">
    <source>
        <dbReference type="ARBA" id="ARBA00022516"/>
    </source>
</evidence>
<evidence type="ECO:0000256" key="2">
    <source>
        <dbReference type="ARBA" id="ARBA00004496"/>
    </source>
</evidence>
<evidence type="ECO:0000256" key="3">
    <source>
        <dbReference type="ARBA" id="ARBA00004956"/>
    </source>
</evidence>
<keyword evidence="9 17" id="KW-0808">Transferase</keyword>
<gene>
    <name evidence="18" type="primary">accD</name>
    <name evidence="17" type="synonym">accA</name>
    <name evidence="22" type="ORF">FYJ60_08705</name>
</gene>
<protein>
    <recommendedName>
        <fullName evidence="17 18">Multifunctional fusion protein</fullName>
    </recommendedName>
    <domain>
        <recommendedName>
            <fullName evidence="17">Acetyl-coenzyme A carboxylase carboxyl transferase subunit alpha</fullName>
            <shortName evidence="17">ACCase subunit alpha</shortName>
            <shortName evidence="17">Acetyl-CoA carboxylase carboxyltransferase subunit alpha</shortName>
            <ecNumber evidence="17">2.1.3.15</ecNumber>
        </recommendedName>
    </domain>
    <domain>
        <recommendedName>
            <fullName evidence="18">Acetyl-coenzyme A carboxylase carboxyl transferase subunit beta</fullName>
            <shortName evidence="18">ACCase subunit beta</shortName>
            <shortName evidence="18">Acetyl-CoA carboxylase carboxyltransferase subunit beta</shortName>
        </recommendedName>
    </domain>
</protein>
<dbReference type="InterPro" id="IPR029045">
    <property type="entry name" value="ClpP/crotonase-like_dom_sf"/>
</dbReference>
<organism evidence="22 23">
    <name type="scientific">Bilifractor porci</name>
    <dbReference type="NCBI Taxonomy" id="2606636"/>
    <lineage>
        <taxon>Bacteria</taxon>
        <taxon>Bacillati</taxon>
        <taxon>Bacillota</taxon>
        <taxon>Clostridia</taxon>
        <taxon>Lachnospirales</taxon>
        <taxon>Lachnospiraceae</taxon>
        <taxon>Bilifractor</taxon>
    </lineage>
</organism>
<dbReference type="GO" id="GO:0003989">
    <property type="term" value="F:acetyl-CoA carboxylase activity"/>
    <property type="evidence" value="ECO:0007669"/>
    <property type="project" value="InterPro"/>
</dbReference>
<comment type="caution">
    <text evidence="22">The sequence shown here is derived from an EMBL/GenBank/DDBJ whole genome shotgun (WGS) entry which is preliminary data.</text>
</comment>
<evidence type="ECO:0000256" key="17">
    <source>
        <dbReference type="HAMAP-Rule" id="MF_00823"/>
    </source>
</evidence>
<dbReference type="NCBIfam" id="TIGR00513">
    <property type="entry name" value="accA"/>
    <property type="match status" value="1"/>
</dbReference>
<comment type="caution">
    <text evidence="18">Lacks conserved residue(s) required for the propagation of feature annotation.</text>
</comment>
<comment type="subcellular location">
    <subcellularLocation>
        <location evidence="2 17">Cytoplasm</location>
    </subcellularLocation>
</comment>
<dbReference type="NCBIfam" id="NF004344">
    <property type="entry name" value="PRK05724.1"/>
    <property type="match status" value="1"/>
</dbReference>
<dbReference type="RefSeq" id="WP_154458307.1">
    <property type="nucleotide sequence ID" value="NZ_VUMV01000006.1"/>
</dbReference>
<comment type="function">
    <text evidence="17">Component of the acetyl coenzyme A carboxylase (ACC) complex. First, biotin carboxylase catalyzes the carboxylation of biotin on its carrier protein (BCCP) and then the CO(2) group is transferred by the carboxyltransferase to acetyl-CoA to form malonyl-CoA.</text>
</comment>
<dbReference type="GO" id="GO:0016743">
    <property type="term" value="F:carboxyl- or carbamoyltransferase activity"/>
    <property type="evidence" value="ECO:0007669"/>
    <property type="project" value="UniProtKB-UniRule"/>
</dbReference>
<evidence type="ECO:0000256" key="5">
    <source>
        <dbReference type="ARBA" id="ARBA00010284"/>
    </source>
</evidence>
<comment type="cofactor">
    <cofactor evidence="1">
        <name>Zn(2+)</name>
        <dbReference type="ChEBI" id="CHEBI:29105"/>
    </cofactor>
</comment>
<evidence type="ECO:0000256" key="1">
    <source>
        <dbReference type="ARBA" id="ARBA00001947"/>
    </source>
</evidence>
<dbReference type="PROSITE" id="PS50989">
    <property type="entry name" value="COA_CT_CTER"/>
    <property type="match status" value="1"/>
</dbReference>
<comment type="similarity">
    <text evidence="4">In the C-terminal section; belongs to the AccA family.</text>
</comment>
<evidence type="ECO:0000256" key="7">
    <source>
        <dbReference type="ARBA" id="ARBA00022490"/>
    </source>
</evidence>
<dbReference type="SUPFAM" id="SSF52096">
    <property type="entry name" value="ClpP/crotonase"/>
    <property type="match status" value="2"/>
</dbReference>
<keyword evidence="12 17" id="KW-0067">ATP-binding</keyword>
<evidence type="ECO:0000256" key="15">
    <source>
        <dbReference type="ARBA" id="ARBA00025280"/>
    </source>
</evidence>
<dbReference type="NCBIfam" id="NF041504">
    <property type="entry name" value="AccA_sub"/>
    <property type="match status" value="1"/>
</dbReference>
<comment type="pathway">
    <text evidence="3 17">Lipid metabolism; malonyl-CoA biosynthesis; malonyl-CoA from acetyl-CoA: step 1/1.</text>
</comment>
<evidence type="ECO:0000259" key="20">
    <source>
        <dbReference type="PROSITE" id="PS50980"/>
    </source>
</evidence>
<keyword evidence="11 17" id="KW-0276">Fatty acid metabolism</keyword>
<evidence type="ECO:0000256" key="18">
    <source>
        <dbReference type="HAMAP-Rule" id="MF_01395"/>
    </source>
</evidence>
<dbReference type="AlphaFoldDB" id="A0A7X2P8W1"/>
<dbReference type="Proteomes" id="UP000466864">
    <property type="component" value="Unassembled WGS sequence"/>
</dbReference>
<dbReference type="HAMAP" id="MF_00823">
    <property type="entry name" value="AcetylCoA_CT_alpha"/>
    <property type="match status" value="1"/>
</dbReference>
<comment type="similarity">
    <text evidence="18">Belongs to the AccD/PCCB family.</text>
</comment>
<feature type="region of interest" description="Disordered" evidence="19">
    <location>
        <begin position="265"/>
        <end position="287"/>
    </location>
</feature>
<dbReference type="HAMAP" id="MF_01395">
    <property type="entry name" value="AcetylCoA_CT_beta"/>
    <property type="match status" value="1"/>
</dbReference>
<comment type="catalytic activity">
    <reaction evidence="16 17">
        <text>N(6)-carboxybiotinyl-L-lysyl-[protein] + acetyl-CoA = N(6)-biotinyl-L-lysyl-[protein] + malonyl-CoA</text>
        <dbReference type="Rhea" id="RHEA:54728"/>
        <dbReference type="Rhea" id="RHEA-COMP:10505"/>
        <dbReference type="Rhea" id="RHEA-COMP:10506"/>
        <dbReference type="ChEBI" id="CHEBI:57288"/>
        <dbReference type="ChEBI" id="CHEBI:57384"/>
        <dbReference type="ChEBI" id="CHEBI:83144"/>
        <dbReference type="ChEBI" id="CHEBI:83145"/>
        <dbReference type="EC" id="2.1.3.15"/>
    </reaction>
</comment>
<evidence type="ECO:0000256" key="13">
    <source>
        <dbReference type="ARBA" id="ARBA00023098"/>
    </source>
</evidence>
<keyword evidence="13 17" id="KW-0443">Lipid metabolism</keyword>
<dbReference type="GO" id="GO:2001295">
    <property type="term" value="P:malonyl-CoA biosynthetic process"/>
    <property type="evidence" value="ECO:0007669"/>
    <property type="project" value="UniProtKB-UniRule"/>
</dbReference>
<evidence type="ECO:0000256" key="4">
    <source>
        <dbReference type="ARBA" id="ARBA00006276"/>
    </source>
</evidence>
<dbReference type="EMBL" id="VUMV01000006">
    <property type="protein sequence ID" value="MST82392.1"/>
    <property type="molecule type" value="Genomic_DNA"/>
</dbReference>
<keyword evidence="7 17" id="KW-0963">Cytoplasm</keyword>
<name>A0A7X2P8W1_9FIRM</name>
<comment type="function">
    <text evidence="15 18">Component of the acetyl coenzyme A carboxylase (ACC) complex. Biotin carboxylase (BC) catalyzes the carboxylation of biotin on its carrier protein (BCCP) and then the CO(2) group is transferred by the transcarboxylase to acetyl-CoA to form malonyl-CoA.</text>
</comment>
<feature type="compositionally biased region" description="Acidic residues" evidence="19">
    <location>
        <begin position="265"/>
        <end position="279"/>
    </location>
</feature>
<evidence type="ECO:0000313" key="23">
    <source>
        <dbReference type="Proteomes" id="UP000466864"/>
    </source>
</evidence>
<proteinExistence type="inferred from homology"/>
<dbReference type="InterPro" id="IPR011762">
    <property type="entry name" value="COA_CT_N"/>
</dbReference>
<dbReference type="EC" id="2.1.3.15" evidence="17"/>
<feature type="domain" description="CoA carboxyltransferase C-terminal" evidence="21">
    <location>
        <begin position="276"/>
        <end position="523"/>
    </location>
</feature>
<keyword evidence="14 17" id="KW-0275">Fatty acid biosynthesis</keyword>
<dbReference type="GO" id="GO:0009317">
    <property type="term" value="C:acetyl-CoA carboxylase complex"/>
    <property type="evidence" value="ECO:0007669"/>
    <property type="project" value="InterPro"/>
</dbReference>
<dbReference type="Pfam" id="PF03255">
    <property type="entry name" value="ACCA"/>
    <property type="match status" value="1"/>
</dbReference>
<dbReference type="PRINTS" id="PR01069">
    <property type="entry name" value="ACCCTRFRASEA"/>
</dbReference>
<dbReference type="Gene3D" id="3.90.226.10">
    <property type="entry name" value="2-enoyl-CoA Hydratase, Chain A, domain 1"/>
    <property type="match status" value="2"/>
</dbReference>
<comment type="similarity">
    <text evidence="5">In the N-terminal section; belongs to the AccD/PCCB family.</text>
</comment>
<evidence type="ECO:0000256" key="6">
    <source>
        <dbReference type="ARBA" id="ARBA00011664"/>
    </source>
</evidence>
<dbReference type="InterPro" id="IPR011763">
    <property type="entry name" value="COA_CT_C"/>
</dbReference>
<dbReference type="UniPathway" id="UPA00655">
    <property type="reaction ID" value="UER00711"/>
</dbReference>
<dbReference type="InterPro" id="IPR001095">
    <property type="entry name" value="Acetyl_CoA_COase_a_su"/>
</dbReference>
<evidence type="ECO:0000256" key="10">
    <source>
        <dbReference type="ARBA" id="ARBA00022741"/>
    </source>
</evidence>
<evidence type="ECO:0000259" key="21">
    <source>
        <dbReference type="PROSITE" id="PS50989"/>
    </source>
</evidence>
<feature type="domain" description="CoA carboxyltransferase N-terminal" evidence="20">
    <location>
        <begin position="1"/>
        <end position="265"/>
    </location>
</feature>
<evidence type="ECO:0000256" key="12">
    <source>
        <dbReference type="ARBA" id="ARBA00022840"/>
    </source>
</evidence>
<dbReference type="PANTHER" id="PTHR42853">
    <property type="entry name" value="ACETYL-COENZYME A CARBOXYLASE CARBOXYL TRANSFERASE SUBUNIT ALPHA"/>
    <property type="match status" value="1"/>
</dbReference>
<keyword evidence="8 17" id="KW-0444">Lipid biosynthesis</keyword>
<dbReference type="GO" id="GO:0005524">
    <property type="term" value="F:ATP binding"/>
    <property type="evidence" value="ECO:0007669"/>
    <property type="project" value="UniProtKB-KW"/>
</dbReference>
<evidence type="ECO:0000256" key="9">
    <source>
        <dbReference type="ARBA" id="ARBA00022679"/>
    </source>
</evidence>
<reference evidence="22 23" key="1">
    <citation type="submission" date="2019-08" db="EMBL/GenBank/DDBJ databases">
        <title>In-depth cultivation of the pig gut microbiome towards novel bacterial diversity and tailored functional studies.</title>
        <authorList>
            <person name="Wylensek D."/>
            <person name="Hitch T.C.A."/>
            <person name="Clavel T."/>
        </authorList>
    </citation>
    <scope>NUCLEOTIDE SEQUENCE [LARGE SCALE GENOMIC DNA]</scope>
    <source>
        <strain evidence="22 23">Oil+RF-744-WCA-WT-13</strain>
    </source>
</reference>
<keyword evidence="23" id="KW-1185">Reference proteome</keyword>
<dbReference type="PROSITE" id="PS50980">
    <property type="entry name" value="COA_CT_NTER"/>
    <property type="match status" value="1"/>
</dbReference>
<evidence type="ECO:0000256" key="19">
    <source>
        <dbReference type="SAM" id="MobiDB-lite"/>
    </source>
</evidence>
<evidence type="ECO:0000313" key="22">
    <source>
        <dbReference type="EMBL" id="MST82392.1"/>
    </source>
</evidence>
<comment type="subunit">
    <text evidence="17">Acetyl-CoA carboxylase is a heterohexamer composed of biotin carboxyl carrier protein (AccB), biotin carboxylase (AccC) and two subunits each of ACCase subunit alpha (AccA) and ACCase subunit beta (AccD).</text>
</comment>
<keyword evidence="10 17" id="KW-0547">Nucleotide-binding</keyword>
<dbReference type="PANTHER" id="PTHR42853:SF3">
    <property type="entry name" value="ACETYL-COENZYME A CARBOXYLASE CARBOXYL TRANSFERASE SUBUNIT ALPHA, CHLOROPLASTIC"/>
    <property type="match status" value="1"/>
</dbReference>
<evidence type="ECO:0000256" key="14">
    <source>
        <dbReference type="ARBA" id="ARBA00023160"/>
    </source>
</evidence>
<dbReference type="InterPro" id="IPR000438">
    <property type="entry name" value="Acetyl_CoA_COase_Trfase_b_su"/>
</dbReference>
<comment type="similarity">
    <text evidence="17">Belongs to the AccA family.</text>
</comment>
<keyword evidence="22" id="KW-0436">Ligase</keyword>
<sequence>MEAEKTENRFSEKRETLLSYQKLREKRSVHHRTGSWLRLVLDKGSFQELFTDIRTKDPLHFPGYQKKLEENSIRAEASDACTAGLGTIEGIPVIAAELSRFFLMGSMGTAAGEKLAASAEEADRRKIPLLIFSASGGARMQEGMFSLLQMAKTSAAVQRLRDHGGFYISVLTNPTTGGVSASYANLGDIILAQPGALIGFAGPRVIEQTIGEKLPEGFQRAEFQLEHGFTDRVVPEGRMRQEIASLLRMHTGKAANRRFAEADFDPESEAFSDSPENENPESGLLHPYDRVQLARDKARPRISAFIDSLFDCFTELCGDRLGGEDPAMLGGIAYFHGIPVTVLGHRKGRDLQSSLACHFGMPGPEGYRKALRIMRQAEKFHRPVITFIDTPGAYPGKEAEENGQSTAIAENLAAMSVLRTPVISVVLGEGSSGGALAIGVADQVWMLENAVYSVLSPEGFASILWKDSSRSAEACRLMHMTAQDLARDHLIDAVIPEAEGGIQKNMHPTVDVLDRMLCKELKRLCSLPEEILLEERYQKYRVAEGEMRPV</sequence>
<evidence type="ECO:0000256" key="16">
    <source>
        <dbReference type="ARBA" id="ARBA00049152"/>
    </source>
</evidence>